<protein>
    <recommendedName>
        <fullName evidence="1">DUF7730 domain-containing protein</fullName>
    </recommendedName>
</protein>
<dbReference type="EMBL" id="CDHN01000001">
    <property type="protein sequence ID" value="CEJ81213.1"/>
    <property type="molecule type" value="Genomic_DNA"/>
</dbReference>
<dbReference type="PANTHER" id="PTHR38790">
    <property type="entry name" value="2EXR DOMAIN-CONTAINING PROTEIN-RELATED"/>
    <property type="match status" value="1"/>
</dbReference>
<evidence type="ECO:0000259" key="1">
    <source>
        <dbReference type="Pfam" id="PF24864"/>
    </source>
</evidence>
<feature type="domain" description="DUF7730" evidence="1">
    <location>
        <begin position="16"/>
        <end position="197"/>
    </location>
</feature>
<sequence>MATVDTGEMQDLDRGTSPLLRLPAEIRHQIYDHAYPKHLLHVKRIVYHNRKNTDRYIAYWCVEAQHERHAHLHRACHTLEAPRKHTLGLPLACKQLYNETMQKVYSRPEFHFYFEELLLLWAKQTPTIHHTALTCVTITSMSFDARSPETYQKTWEFLAALSNLQTLSVFVTSNNNADLWEDSLQEMAEPTTKVQQHTLTHFDLIFDITPTWFPDDCYLKINYNKLHWDTFIIERTEYSVFDSLHPKCRLIGMNGYLLYRPIPQVLPTAQELTEWIECFSCNSAYGLDEPDGYDPDEIGERARRIKDAQPTEGAYDKEDAFQKLRDELEDKYLYGPDCDDDPDHWDLEAIDRLADHLEMPNTYLETPHWYYPETPSWVTDAEL</sequence>
<dbReference type="Pfam" id="PF24864">
    <property type="entry name" value="DUF7730"/>
    <property type="match status" value="1"/>
</dbReference>
<dbReference type="HOGENOM" id="CLU_721955_0_0_1"/>
<evidence type="ECO:0000313" key="3">
    <source>
        <dbReference type="Proteomes" id="UP000039046"/>
    </source>
</evidence>
<gene>
    <name evidence="2" type="ORF">VHEMI01355</name>
</gene>
<organism evidence="2 3">
    <name type="scientific">[Torrubiella] hemipterigena</name>
    <dbReference type="NCBI Taxonomy" id="1531966"/>
    <lineage>
        <taxon>Eukaryota</taxon>
        <taxon>Fungi</taxon>
        <taxon>Dikarya</taxon>
        <taxon>Ascomycota</taxon>
        <taxon>Pezizomycotina</taxon>
        <taxon>Sordariomycetes</taxon>
        <taxon>Hypocreomycetidae</taxon>
        <taxon>Hypocreales</taxon>
        <taxon>Clavicipitaceae</taxon>
        <taxon>Clavicipitaceae incertae sedis</taxon>
        <taxon>'Torrubiella' clade</taxon>
    </lineage>
</organism>
<keyword evidence="3" id="KW-1185">Reference proteome</keyword>
<dbReference type="Proteomes" id="UP000039046">
    <property type="component" value="Unassembled WGS sequence"/>
</dbReference>
<dbReference type="OrthoDB" id="4757095at2759"/>
<accession>A0A0A1SLQ6</accession>
<evidence type="ECO:0000313" key="2">
    <source>
        <dbReference type="EMBL" id="CEJ81213.1"/>
    </source>
</evidence>
<reference evidence="2 3" key="1">
    <citation type="journal article" date="2015" name="Genome Announc.">
        <title>Draft Genome Sequence and Gene Annotation of the Entomopathogenic Fungus Verticillium hemipterigenum.</title>
        <authorList>
            <person name="Horn F."/>
            <person name="Habel A."/>
            <person name="Scharf D.H."/>
            <person name="Dworschak J."/>
            <person name="Brakhage A.A."/>
            <person name="Guthke R."/>
            <person name="Hertweck C."/>
            <person name="Linde J."/>
        </authorList>
    </citation>
    <scope>NUCLEOTIDE SEQUENCE [LARGE SCALE GENOMIC DNA]</scope>
</reference>
<proteinExistence type="predicted"/>
<dbReference type="InterPro" id="IPR056632">
    <property type="entry name" value="DUF7730"/>
</dbReference>
<name>A0A0A1SLQ6_9HYPO</name>
<dbReference type="AlphaFoldDB" id="A0A0A1SLQ6"/>